<protein>
    <recommendedName>
        <fullName evidence="3">PB1 domain-containing protein</fullName>
    </recommendedName>
</protein>
<reference evidence="1 2" key="1">
    <citation type="journal article" date="2013" name="Proc. Natl. Acad. Sci. U.S.A.">
        <title>Genome of an arbuscular mycorrhizal fungus provides insight into the oldest plant symbiosis.</title>
        <authorList>
            <person name="Tisserant E."/>
            <person name="Malbreil M."/>
            <person name="Kuo A."/>
            <person name="Kohler A."/>
            <person name="Symeonidi A."/>
            <person name="Balestrini R."/>
            <person name="Charron P."/>
            <person name="Duensing N."/>
            <person name="Frei Dit Frey N."/>
            <person name="Gianinazzi-Pearson V."/>
            <person name="Gilbert L.B."/>
            <person name="Handa Y."/>
            <person name="Herr J.R."/>
            <person name="Hijri M."/>
            <person name="Koul R."/>
            <person name="Kawaguchi M."/>
            <person name="Krajinski F."/>
            <person name="Lammers P.J."/>
            <person name="Masclaux F.G."/>
            <person name="Murat C."/>
            <person name="Morin E."/>
            <person name="Ndikumana S."/>
            <person name="Pagni M."/>
            <person name="Petitpierre D."/>
            <person name="Requena N."/>
            <person name="Rosikiewicz P."/>
            <person name="Riley R."/>
            <person name="Saito K."/>
            <person name="San Clemente H."/>
            <person name="Shapiro H."/>
            <person name="van Tuinen D."/>
            <person name="Becard G."/>
            <person name="Bonfante P."/>
            <person name="Paszkowski U."/>
            <person name="Shachar-Hill Y.Y."/>
            <person name="Tuskan G.A."/>
            <person name="Young P.W."/>
            <person name="Sanders I.R."/>
            <person name="Henrissat B."/>
            <person name="Rensing S.A."/>
            <person name="Grigoriev I.V."/>
            <person name="Corradi N."/>
            <person name="Roux C."/>
            <person name="Martin F."/>
        </authorList>
    </citation>
    <scope>NUCLEOTIDE SEQUENCE [LARGE SCALE GENOMIC DNA]</scope>
    <source>
        <strain evidence="1 2">DAOM 197198</strain>
    </source>
</reference>
<evidence type="ECO:0000313" key="2">
    <source>
        <dbReference type="Proteomes" id="UP000018888"/>
    </source>
</evidence>
<gene>
    <name evidence="1" type="ORF">GLOIN_2v1597170</name>
</gene>
<evidence type="ECO:0008006" key="3">
    <source>
        <dbReference type="Google" id="ProtNLM"/>
    </source>
</evidence>
<reference evidence="1 2" key="2">
    <citation type="journal article" date="2018" name="New Phytol.">
        <title>High intraspecific genome diversity in the model arbuscular mycorrhizal symbiont Rhizophagus irregularis.</title>
        <authorList>
            <person name="Chen E.C.H."/>
            <person name="Morin E."/>
            <person name="Beaudet D."/>
            <person name="Noel J."/>
            <person name="Yildirir G."/>
            <person name="Ndikumana S."/>
            <person name="Charron P."/>
            <person name="St-Onge C."/>
            <person name="Giorgi J."/>
            <person name="Kruger M."/>
            <person name="Marton T."/>
            <person name="Ropars J."/>
            <person name="Grigoriev I.V."/>
            <person name="Hainaut M."/>
            <person name="Henrissat B."/>
            <person name="Roux C."/>
            <person name="Martin F."/>
            <person name="Corradi N."/>
        </authorList>
    </citation>
    <scope>NUCLEOTIDE SEQUENCE [LARGE SCALE GENOMIC DNA]</scope>
    <source>
        <strain evidence="1 2">DAOM 197198</strain>
    </source>
</reference>
<sequence length="171" mass="19959">KDSPMTPPTIKSREEATIQLEKQVNNLFITSVANGEPNHSLLDMDDREIMNLTRNIKDPISVSKLINRHEALSDKRYENENSNTSFITEAQLYITFAFLIQNYVIVIPYETSLKDLINTIEQRYNVKVNHSNLYFKNAVNDRINIVDEEDWLVARFEAKEIMNNKIVLYFS</sequence>
<dbReference type="VEuPathDB" id="FungiDB:RhiirFUN_007637"/>
<evidence type="ECO:0000313" key="1">
    <source>
        <dbReference type="EMBL" id="POG72419.1"/>
    </source>
</evidence>
<dbReference type="Proteomes" id="UP000018888">
    <property type="component" value="Unassembled WGS sequence"/>
</dbReference>
<dbReference type="EMBL" id="AUPC02000096">
    <property type="protein sequence ID" value="POG72419.1"/>
    <property type="molecule type" value="Genomic_DNA"/>
</dbReference>
<name>A0A2P4Q439_RHIID</name>
<feature type="non-terminal residue" evidence="1">
    <location>
        <position position="1"/>
    </location>
</feature>
<comment type="caution">
    <text evidence="1">The sequence shown here is derived from an EMBL/GenBank/DDBJ whole genome shotgun (WGS) entry which is preliminary data.</text>
</comment>
<organism evidence="1 2">
    <name type="scientific">Rhizophagus irregularis (strain DAOM 181602 / DAOM 197198 / MUCL 43194)</name>
    <name type="common">Arbuscular mycorrhizal fungus</name>
    <name type="synonym">Glomus intraradices</name>
    <dbReference type="NCBI Taxonomy" id="747089"/>
    <lineage>
        <taxon>Eukaryota</taxon>
        <taxon>Fungi</taxon>
        <taxon>Fungi incertae sedis</taxon>
        <taxon>Mucoromycota</taxon>
        <taxon>Glomeromycotina</taxon>
        <taxon>Glomeromycetes</taxon>
        <taxon>Glomerales</taxon>
        <taxon>Glomeraceae</taxon>
        <taxon>Rhizophagus</taxon>
    </lineage>
</organism>
<keyword evidence="2" id="KW-1185">Reference proteome</keyword>
<dbReference type="SUPFAM" id="SSF54277">
    <property type="entry name" value="CAD &amp; PB1 domains"/>
    <property type="match status" value="1"/>
</dbReference>
<dbReference type="Gene3D" id="3.10.20.90">
    <property type="entry name" value="Phosphatidylinositol 3-kinase Catalytic Subunit, Chain A, domain 1"/>
    <property type="match status" value="1"/>
</dbReference>
<accession>A0A2P4Q439</accession>
<dbReference type="AlphaFoldDB" id="A0A2P4Q439"/>
<proteinExistence type="predicted"/>